<dbReference type="Proteomes" id="UP000011513">
    <property type="component" value="Unassembled WGS sequence"/>
</dbReference>
<keyword evidence="2" id="KW-0479">Metal-binding</keyword>
<dbReference type="Gene3D" id="2.60.40.420">
    <property type="entry name" value="Cupredoxins - blue copper proteins"/>
    <property type="match status" value="1"/>
</dbReference>
<dbReference type="PROSITE" id="PS00196">
    <property type="entry name" value="COPPER_BLUE"/>
    <property type="match status" value="1"/>
</dbReference>
<evidence type="ECO:0000256" key="2">
    <source>
        <dbReference type="ARBA" id="ARBA00022723"/>
    </source>
</evidence>
<dbReference type="InParanoid" id="M0CV51"/>
<proteinExistence type="predicted"/>
<dbReference type="GO" id="GO:0005507">
    <property type="term" value="F:copper ion binding"/>
    <property type="evidence" value="ECO:0007669"/>
    <property type="project" value="InterPro"/>
</dbReference>
<feature type="domain" description="Blue (type 1) copper" evidence="6">
    <location>
        <begin position="74"/>
        <end position="168"/>
    </location>
</feature>
<dbReference type="PROSITE" id="PS51257">
    <property type="entry name" value="PROKAR_LIPOPROTEIN"/>
    <property type="match status" value="1"/>
</dbReference>
<keyword evidence="3" id="KW-0249">Electron transport</keyword>
<dbReference type="eggNOG" id="arCOG02921">
    <property type="taxonomic scope" value="Archaea"/>
</dbReference>
<dbReference type="Pfam" id="PF00127">
    <property type="entry name" value="Copper-bind"/>
    <property type="match status" value="1"/>
</dbReference>
<dbReference type="NCBIfam" id="TIGR03102">
    <property type="entry name" value="halo_cynanin"/>
    <property type="match status" value="1"/>
</dbReference>
<organism evidence="7 8">
    <name type="scientific">Halogeometricum pallidum JCM 14848</name>
    <dbReference type="NCBI Taxonomy" id="1227487"/>
    <lineage>
        <taxon>Archaea</taxon>
        <taxon>Methanobacteriati</taxon>
        <taxon>Methanobacteriota</taxon>
        <taxon>Stenosarchaea group</taxon>
        <taxon>Halobacteria</taxon>
        <taxon>Halobacteriales</taxon>
        <taxon>Haloferacaceae</taxon>
        <taxon>Halogeometricum</taxon>
    </lineage>
</organism>
<evidence type="ECO:0000256" key="3">
    <source>
        <dbReference type="ARBA" id="ARBA00022982"/>
    </source>
</evidence>
<dbReference type="EMBL" id="AOIV01000041">
    <property type="protein sequence ID" value="ELZ27126.1"/>
    <property type="molecule type" value="Genomic_DNA"/>
</dbReference>
<evidence type="ECO:0000256" key="5">
    <source>
        <dbReference type="SAM" id="MobiDB-lite"/>
    </source>
</evidence>
<evidence type="ECO:0000259" key="6">
    <source>
        <dbReference type="Pfam" id="PF00127"/>
    </source>
</evidence>
<name>M0CV51_HALPD</name>
<comment type="caution">
    <text evidence="7">The sequence shown here is derived from an EMBL/GenBank/DDBJ whole genome shotgun (WGS) entry which is preliminary data.</text>
</comment>
<dbReference type="InterPro" id="IPR028871">
    <property type="entry name" value="BlueCu_1_BS"/>
</dbReference>
<dbReference type="RefSeq" id="WP_008389019.1">
    <property type="nucleotide sequence ID" value="NZ_AOIV01000041.1"/>
</dbReference>
<evidence type="ECO:0000313" key="8">
    <source>
        <dbReference type="Proteomes" id="UP000011513"/>
    </source>
</evidence>
<dbReference type="GO" id="GO:0009055">
    <property type="term" value="F:electron transfer activity"/>
    <property type="evidence" value="ECO:0007669"/>
    <property type="project" value="InterPro"/>
</dbReference>
<dbReference type="InterPro" id="IPR008972">
    <property type="entry name" value="Cupredoxin"/>
</dbReference>
<keyword evidence="4" id="KW-0186">Copper</keyword>
<accession>M0CV51</accession>
<feature type="compositionally biased region" description="Basic and acidic residues" evidence="5">
    <location>
        <begin position="107"/>
        <end position="125"/>
    </location>
</feature>
<gene>
    <name evidence="7" type="ORF">C474_17299</name>
</gene>
<dbReference type="InterPro" id="IPR017533">
    <property type="entry name" value="Halocyanin"/>
</dbReference>
<dbReference type="PROSITE" id="PS51318">
    <property type="entry name" value="TAT"/>
    <property type="match status" value="1"/>
</dbReference>
<evidence type="ECO:0000313" key="7">
    <source>
        <dbReference type="EMBL" id="ELZ27126.1"/>
    </source>
</evidence>
<dbReference type="SUPFAM" id="SSF49503">
    <property type="entry name" value="Cupredoxins"/>
    <property type="match status" value="1"/>
</dbReference>
<evidence type="ECO:0000256" key="1">
    <source>
        <dbReference type="ARBA" id="ARBA00022448"/>
    </source>
</evidence>
<keyword evidence="8" id="KW-1185">Reference proteome</keyword>
<dbReference type="InterPro" id="IPR006311">
    <property type="entry name" value="TAT_signal"/>
</dbReference>
<sequence>MSNTTRRTLLRMVGVATTVGLAGCTGGGGGERTVAGSDYPLIDEWLTETNVGGAADNYDGELLDWTDRETVTVHVGTEGNRGDFAYDPPAIVVSAGTEVTFSWTGEGDAHNVDAEPDEQLGKSDYEFSSGEPKAGSSVTYRKTMDEAGVALYHCEPHLSLGMKGGIAVS</sequence>
<reference evidence="7 8" key="1">
    <citation type="journal article" date="2014" name="PLoS Genet.">
        <title>Phylogenetically driven sequencing of extremely halophilic archaea reveals strategies for static and dynamic osmo-response.</title>
        <authorList>
            <person name="Becker E.A."/>
            <person name="Seitzer P.M."/>
            <person name="Tritt A."/>
            <person name="Larsen D."/>
            <person name="Krusor M."/>
            <person name="Yao A.I."/>
            <person name="Wu D."/>
            <person name="Madern D."/>
            <person name="Eisen J.A."/>
            <person name="Darling A.E."/>
            <person name="Facciotti M.T."/>
        </authorList>
    </citation>
    <scope>NUCLEOTIDE SEQUENCE [LARGE SCALE GENOMIC DNA]</scope>
    <source>
        <strain evidence="7 8">JCM 14848</strain>
    </source>
</reference>
<dbReference type="AlphaFoldDB" id="M0CV51"/>
<keyword evidence="1" id="KW-0813">Transport</keyword>
<feature type="region of interest" description="Disordered" evidence="5">
    <location>
        <begin position="107"/>
        <end position="138"/>
    </location>
</feature>
<evidence type="ECO:0000256" key="4">
    <source>
        <dbReference type="ARBA" id="ARBA00023008"/>
    </source>
</evidence>
<dbReference type="InterPro" id="IPR000923">
    <property type="entry name" value="BlueCu_1"/>
</dbReference>
<protein>
    <submittedName>
        <fullName evidence="7">Halocyanin-like protein</fullName>
    </submittedName>
</protein>